<accession>A0ABW2C1N1</accession>
<evidence type="ECO:0000256" key="6">
    <source>
        <dbReference type="ARBA" id="ARBA00023033"/>
    </source>
</evidence>
<dbReference type="PANTHER" id="PTHR43872:SF1">
    <property type="entry name" value="MONOOXYGENASE, PUTATIVE (AFU_ORTHOLOGUE AFUA_8G02570)-RELATED"/>
    <property type="match status" value="1"/>
</dbReference>
<keyword evidence="3" id="KW-0285">Flavoprotein</keyword>
<comment type="similarity">
    <text evidence="2">Belongs to the FAD-binding monooxygenase family.</text>
</comment>
<dbReference type="InterPro" id="IPR051820">
    <property type="entry name" value="FAD-binding_MO"/>
</dbReference>
<gene>
    <name evidence="8" type="ORF">ACFQGD_17990</name>
</gene>
<evidence type="ECO:0000256" key="5">
    <source>
        <dbReference type="ARBA" id="ARBA00023002"/>
    </source>
</evidence>
<evidence type="ECO:0000313" key="9">
    <source>
        <dbReference type="Proteomes" id="UP001596337"/>
    </source>
</evidence>
<proteinExistence type="inferred from homology"/>
<evidence type="ECO:0000256" key="1">
    <source>
        <dbReference type="ARBA" id="ARBA00001974"/>
    </source>
</evidence>
<evidence type="ECO:0000256" key="7">
    <source>
        <dbReference type="SAM" id="MobiDB-lite"/>
    </source>
</evidence>
<name>A0ABW2C1N1_9PSEU</name>
<dbReference type="Proteomes" id="UP001596337">
    <property type="component" value="Unassembled WGS sequence"/>
</dbReference>
<dbReference type="InterPro" id="IPR020946">
    <property type="entry name" value="Flavin_mOase-like"/>
</dbReference>
<protein>
    <submittedName>
        <fullName evidence="8">Flavin-containing monooxygenase</fullName>
        <ecNumber evidence="8">1.14.13.-</ecNumber>
    </submittedName>
</protein>
<dbReference type="PANTHER" id="PTHR43872">
    <property type="entry name" value="MONOOXYGENASE, PUTATIVE (AFU_ORTHOLOGUE AFUA_8G02570)-RELATED"/>
    <property type="match status" value="1"/>
</dbReference>
<reference evidence="9" key="1">
    <citation type="journal article" date="2019" name="Int. J. Syst. Evol. Microbiol.">
        <title>The Global Catalogue of Microorganisms (GCM) 10K type strain sequencing project: providing services to taxonomists for standard genome sequencing and annotation.</title>
        <authorList>
            <consortium name="The Broad Institute Genomics Platform"/>
            <consortium name="The Broad Institute Genome Sequencing Center for Infectious Disease"/>
            <person name="Wu L."/>
            <person name="Ma J."/>
        </authorList>
    </citation>
    <scope>NUCLEOTIDE SEQUENCE [LARGE SCALE GENOMIC DNA]</scope>
    <source>
        <strain evidence="9">KCTC 32255</strain>
    </source>
</reference>
<keyword evidence="9" id="KW-1185">Reference proteome</keyword>
<keyword evidence="5 8" id="KW-0560">Oxidoreductase</keyword>
<dbReference type="RefSeq" id="WP_345393310.1">
    <property type="nucleotide sequence ID" value="NZ_BAABLA010000018.1"/>
</dbReference>
<dbReference type="EMBL" id="JBHSXX010000001">
    <property type="protein sequence ID" value="MFC6869038.1"/>
    <property type="molecule type" value="Genomic_DNA"/>
</dbReference>
<keyword evidence="6 8" id="KW-0503">Monooxygenase</keyword>
<dbReference type="EC" id="1.14.13.-" evidence="8"/>
<dbReference type="PRINTS" id="PR00368">
    <property type="entry name" value="FADPNR"/>
</dbReference>
<evidence type="ECO:0000256" key="2">
    <source>
        <dbReference type="ARBA" id="ARBA00010139"/>
    </source>
</evidence>
<evidence type="ECO:0000256" key="3">
    <source>
        <dbReference type="ARBA" id="ARBA00022630"/>
    </source>
</evidence>
<evidence type="ECO:0000256" key="4">
    <source>
        <dbReference type="ARBA" id="ARBA00022827"/>
    </source>
</evidence>
<comment type="cofactor">
    <cofactor evidence="1">
        <name>FAD</name>
        <dbReference type="ChEBI" id="CHEBI:57692"/>
    </cofactor>
</comment>
<dbReference type="GO" id="GO:0004497">
    <property type="term" value="F:monooxygenase activity"/>
    <property type="evidence" value="ECO:0007669"/>
    <property type="project" value="UniProtKB-KW"/>
</dbReference>
<comment type="caution">
    <text evidence="8">The sequence shown here is derived from an EMBL/GenBank/DDBJ whole genome shotgun (WGS) entry which is preliminary data.</text>
</comment>
<dbReference type="Pfam" id="PF13450">
    <property type="entry name" value="NAD_binding_8"/>
    <property type="match status" value="1"/>
</dbReference>
<dbReference type="InterPro" id="IPR036188">
    <property type="entry name" value="FAD/NAD-bd_sf"/>
</dbReference>
<organism evidence="8 9">
    <name type="scientific">Haloechinothrix salitolerans</name>
    <dbReference type="NCBI Taxonomy" id="926830"/>
    <lineage>
        <taxon>Bacteria</taxon>
        <taxon>Bacillati</taxon>
        <taxon>Actinomycetota</taxon>
        <taxon>Actinomycetes</taxon>
        <taxon>Pseudonocardiales</taxon>
        <taxon>Pseudonocardiaceae</taxon>
        <taxon>Haloechinothrix</taxon>
    </lineage>
</organism>
<evidence type="ECO:0000313" key="8">
    <source>
        <dbReference type="EMBL" id="MFC6869038.1"/>
    </source>
</evidence>
<dbReference type="PRINTS" id="PR00469">
    <property type="entry name" value="PNDRDTASEII"/>
</dbReference>
<keyword evidence="4" id="KW-0274">FAD</keyword>
<dbReference type="SUPFAM" id="SSF51905">
    <property type="entry name" value="FAD/NAD(P)-binding domain"/>
    <property type="match status" value="1"/>
</dbReference>
<dbReference type="Pfam" id="PF00743">
    <property type="entry name" value="FMO-like"/>
    <property type="match status" value="1"/>
</dbReference>
<dbReference type="Gene3D" id="3.50.50.60">
    <property type="entry name" value="FAD/NAD(P)-binding domain"/>
    <property type="match status" value="3"/>
</dbReference>
<feature type="region of interest" description="Disordered" evidence="7">
    <location>
        <begin position="487"/>
        <end position="507"/>
    </location>
</feature>
<sequence>MNDNYVDVLIIGAGVSGIGAACHLTRAQPGKSYLILERRNAIGGTWDLFRYPGIRSDSDMYTFGYRFRPWQGTKVLADGSHIKDYVEQTAAEHGVTERIRFGRKVVSASWSTPDGVWTVQTVLEATGEHETFTSRFLIGCTGYYDYDSGYRPEFPGEDTFGGRIVHPQHWPDDLDYRGKRVVVIGSGATAVTLVPAMAREAAHVTMLQRSPTYVLPVPAEDPVSRLLKRVGVPDATIYKLGRWRNIALQRALFQVSRSRPRLVRSLLRQVVRAQLGGEIDMRHFTPHYNPWDERLCVVPNGDLFAALRNGTASVATDQIDTFTETGIVLRSGEEIPADIVITATGLVVQMAGGVKINVDGGPVSPRDHVIYKGVMLDGVPNAMIVIGYTNASWTLKVDLACEYFCRLLSHMDQHGYTQVVAEAQPGDRAEESAMGSALRSGYIRRADAVIPRQGTRAPWKVLNNVYRDALTLRRDRIDDGVLRFSRTPATTTEHNTTRSPATEATRT</sequence>